<sequence>MSPPTTCKVHQWVTPLQFPYRKAALIDGEHLHSIEQNVRVLVMSTIKVTMNCHLIMIKDGRSDGARHISTRDLAVQHRNRGWVVGCWMDVDLSRILCIPGLGMLVPHLVAARHPSHAFSRRLHFSPISWQGLQPLHTTPRPWRVFLTVRGDHQCQITCKRR</sequence>
<gene>
    <name evidence="1" type="ORF">B0F90DRAFT_872498</name>
</gene>
<keyword evidence="2" id="KW-1185">Reference proteome</keyword>
<accession>A0AAD4M2D5</accession>
<comment type="caution">
    <text evidence="1">The sequence shown here is derived from an EMBL/GenBank/DDBJ whole genome shotgun (WGS) entry which is preliminary data.</text>
</comment>
<organism evidence="1 2">
    <name type="scientific">Multifurca ochricompacta</name>
    <dbReference type="NCBI Taxonomy" id="376703"/>
    <lineage>
        <taxon>Eukaryota</taxon>
        <taxon>Fungi</taxon>
        <taxon>Dikarya</taxon>
        <taxon>Basidiomycota</taxon>
        <taxon>Agaricomycotina</taxon>
        <taxon>Agaricomycetes</taxon>
        <taxon>Russulales</taxon>
        <taxon>Russulaceae</taxon>
        <taxon>Multifurca</taxon>
    </lineage>
</organism>
<evidence type="ECO:0000313" key="2">
    <source>
        <dbReference type="Proteomes" id="UP001203297"/>
    </source>
</evidence>
<dbReference type="EMBL" id="WTXG01000034">
    <property type="protein sequence ID" value="KAI0297812.1"/>
    <property type="molecule type" value="Genomic_DNA"/>
</dbReference>
<dbReference type="AlphaFoldDB" id="A0AAD4M2D5"/>
<dbReference type="Proteomes" id="UP001203297">
    <property type="component" value="Unassembled WGS sequence"/>
</dbReference>
<name>A0AAD4M2D5_9AGAM</name>
<proteinExistence type="predicted"/>
<evidence type="ECO:0000313" key="1">
    <source>
        <dbReference type="EMBL" id="KAI0297812.1"/>
    </source>
</evidence>
<protein>
    <submittedName>
        <fullName evidence="1">Uncharacterized protein</fullName>
    </submittedName>
</protein>
<reference evidence="1" key="1">
    <citation type="journal article" date="2022" name="New Phytol.">
        <title>Evolutionary transition to the ectomycorrhizal habit in the genomes of a hyperdiverse lineage of mushroom-forming fungi.</title>
        <authorList>
            <person name="Looney B."/>
            <person name="Miyauchi S."/>
            <person name="Morin E."/>
            <person name="Drula E."/>
            <person name="Courty P.E."/>
            <person name="Kohler A."/>
            <person name="Kuo A."/>
            <person name="LaButti K."/>
            <person name="Pangilinan J."/>
            <person name="Lipzen A."/>
            <person name="Riley R."/>
            <person name="Andreopoulos W."/>
            <person name="He G."/>
            <person name="Johnson J."/>
            <person name="Nolan M."/>
            <person name="Tritt A."/>
            <person name="Barry K.W."/>
            <person name="Grigoriev I.V."/>
            <person name="Nagy L.G."/>
            <person name="Hibbett D."/>
            <person name="Henrissat B."/>
            <person name="Matheny P.B."/>
            <person name="Labbe J."/>
            <person name="Martin F.M."/>
        </authorList>
    </citation>
    <scope>NUCLEOTIDE SEQUENCE</scope>
    <source>
        <strain evidence="1">BPL690</strain>
    </source>
</reference>